<keyword evidence="6" id="KW-1185">Reference proteome</keyword>
<comment type="caution">
    <text evidence="5">The sequence shown here is derived from an EMBL/GenBank/DDBJ whole genome shotgun (WGS) entry which is preliminary data.</text>
</comment>
<gene>
    <name evidence="5" type="ORF">EAH84_13400</name>
</gene>
<evidence type="ECO:0000256" key="1">
    <source>
        <dbReference type="ARBA" id="ARBA00001961"/>
    </source>
</evidence>
<proteinExistence type="predicted"/>
<dbReference type="PANTHER" id="PTHR12117">
    <property type="entry name" value="HISTONE ACETYLTRANSFERASE COMPLEX"/>
    <property type="match status" value="1"/>
</dbReference>
<evidence type="ECO:0000256" key="3">
    <source>
        <dbReference type="ARBA" id="ARBA00023002"/>
    </source>
</evidence>
<dbReference type="InterPro" id="IPR051842">
    <property type="entry name" value="uS12_prolyl_hydroxylase"/>
</dbReference>
<dbReference type="OrthoDB" id="9783171at2"/>
<accession>A0A502CBI9</accession>
<comment type="cofactor">
    <cofactor evidence="1">
        <name>L-ascorbate</name>
        <dbReference type="ChEBI" id="CHEBI:38290"/>
    </cofactor>
</comment>
<dbReference type="EMBL" id="RCZK01000013">
    <property type="protein sequence ID" value="TPG09974.1"/>
    <property type="molecule type" value="Genomic_DNA"/>
</dbReference>
<dbReference type="GO" id="GO:0031543">
    <property type="term" value="F:peptidyl-proline dioxygenase activity"/>
    <property type="evidence" value="ECO:0007669"/>
    <property type="project" value="TreeGrafter"/>
</dbReference>
<dbReference type="SMART" id="SM00702">
    <property type="entry name" value="P4Hc"/>
    <property type="match status" value="1"/>
</dbReference>
<dbReference type="GO" id="GO:0005737">
    <property type="term" value="C:cytoplasm"/>
    <property type="evidence" value="ECO:0007669"/>
    <property type="project" value="TreeGrafter"/>
</dbReference>
<dbReference type="AlphaFoldDB" id="A0A502CBI9"/>
<dbReference type="GO" id="GO:0006449">
    <property type="term" value="P:regulation of translational termination"/>
    <property type="evidence" value="ECO:0007669"/>
    <property type="project" value="TreeGrafter"/>
</dbReference>
<keyword evidence="2" id="KW-0223">Dioxygenase</keyword>
<dbReference type="InterPro" id="IPR039558">
    <property type="entry name" value="TPA1/OFD1_N"/>
</dbReference>
<sequence>MMTLQLDPGFDPTAYAMAYAAHGRVRISGLLDEDSAEALYYGLKERQDWWHLTNTVDGVLKMPVSERATMKRKRRRRLDQEAFERARRDFQYRYESLHVPTDISDRERDADVLHRFAALMASDAMAAVLRTITGVAAPVFSDGHATAYGPGDFLTVHDDDVPGKNRVAAYVYGLTPLWRPEWGGILFFHGDDDASVSGLVPRFNTLDLFAVPQRHSVSLVTPSAVDRRYAITGWLS</sequence>
<evidence type="ECO:0000259" key="4">
    <source>
        <dbReference type="SMART" id="SM00702"/>
    </source>
</evidence>
<dbReference type="Pfam" id="PF13661">
    <property type="entry name" value="2OG-FeII_Oxy_4"/>
    <property type="match status" value="1"/>
</dbReference>
<dbReference type="InterPro" id="IPR006620">
    <property type="entry name" value="Pro_4_hyd_alph"/>
</dbReference>
<evidence type="ECO:0000313" key="5">
    <source>
        <dbReference type="EMBL" id="TPG09974.1"/>
    </source>
</evidence>
<protein>
    <submittedName>
        <fullName evidence="5">Proline hydroxylase</fullName>
    </submittedName>
</protein>
<dbReference type="GO" id="GO:0005506">
    <property type="term" value="F:iron ion binding"/>
    <property type="evidence" value="ECO:0007669"/>
    <property type="project" value="InterPro"/>
</dbReference>
<reference evidence="5 6" key="1">
    <citation type="journal article" date="2019" name="Environ. Microbiol.">
        <title>Species interactions and distinct microbial communities in high Arctic permafrost affected cryosols are associated with the CH4 and CO2 gas fluxes.</title>
        <authorList>
            <person name="Altshuler I."/>
            <person name="Hamel J."/>
            <person name="Turney S."/>
            <person name="Magnuson E."/>
            <person name="Levesque R."/>
            <person name="Greer C."/>
            <person name="Whyte L.G."/>
        </authorList>
    </citation>
    <scope>NUCLEOTIDE SEQUENCE [LARGE SCALE GENOMIC DNA]</scope>
    <source>
        <strain evidence="5 6">S5.1</strain>
    </source>
</reference>
<feature type="domain" description="Prolyl 4-hydroxylase alpha subunit" evidence="4">
    <location>
        <begin position="65"/>
        <end position="236"/>
    </location>
</feature>
<keyword evidence="3" id="KW-0560">Oxidoreductase</keyword>
<dbReference type="PANTHER" id="PTHR12117:SF0">
    <property type="entry name" value="PROLYL 3-HYDROXYLASE OGFOD1"/>
    <property type="match status" value="1"/>
</dbReference>
<organism evidence="5 6">
    <name type="scientific">Sphingomonas oligophenolica</name>
    <dbReference type="NCBI Taxonomy" id="301154"/>
    <lineage>
        <taxon>Bacteria</taxon>
        <taxon>Pseudomonadati</taxon>
        <taxon>Pseudomonadota</taxon>
        <taxon>Alphaproteobacteria</taxon>
        <taxon>Sphingomonadales</taxon>
        <taxon>Sphingomonadaceae</taxon>
        <taxon>Sphingomonas</taxon>
    </lineage>
</organism>
<dbReference type="Gene3D" id="2.60.120.620">
    <property type="entry name" value="q2cbj1_9rhob like domain"/>
    <property type="match status" value="1"/>
</dbReference>
<evidence type="ECO:0000313" key="6">
    <source>
        <dbReference type="Proteomes" id="UP000318413"/>
    </source>
</evidence>
<name>A0A502CBI9_9SPHN</name>
<dbReference type="GO" id="GO:0031418">
    <property type="term" value="F:L-ascorbic acid binding"/>
    <property type="evidence" value="ECO:0007669"/>
    <property type="project" value="InterPro"/>
</dbReference>
<dbReference type="Proteomes" id="UP000318413">
    <property type="component" value="Unassembled WGS sequence"/>
</dbReference>
<evidence type="ECO:0000256" key="2">
    <source>
        <dbReference type="ARBA" id="ARBA00022964"/>
    </source>
</evidence>